<proteinExistence type="predicted"/>
<dbReference type="KEGG" id="gfs:119643983"/>
<dbReference type="GeneID" id="119643983"/>
<feature type="compositionally biased region" description="Pro residues" evidence="2">
    <location>
        <begin position="247"/>
        <end position="273"/>
    </location>
</feature>
<keyword evidence="4" id="KW-1185">Reference proteome</keyword>
<dbReference type="CDD" id="cd00201">
    <property type="entry name" value="WW"/>
    <property type="match status" value="1"/>
</dbReference>
<dbReference type="Gene3D" id="2.20.70.10">
    <property type="match status" value="1"/>
</dbReference>
<dbReference type="InterPro" id="IPR001202">
    <property type="entry name" value="WW_dom"/>
</dbReference>
<dbReference type="Proteomes" id="UP000092443">
    <property type="component" value="Unplaced"/>
</dbReference>
<dbReference type="SUPFAM" id="SSF51045">
    <property type="entry name" value="WW domain"/>
    <property type="match status" value="1"/>
</dbReference>
<sequence>MSSMATATDGESSSLQTDLNATQQADVEKVTGGVNGNDHTHNENEEVNEKDDAWNHSQGHVKILNAPPAFRGRTGGAFNRGGGRTGAGSNFGGWQFDQNWQNSNANASVTNSNSAKLELWVETKTKDGKAYYYHALTRETTWNKPEGANVKVMTQTEVEEINKKQQQLQQQQQQQNQVNMTSAQTNSGTNDDPTKDKSDTLQVAKATTESLTSQPPPSMMSQPPPNQQSLSQPPPTVGVPTGAATQQPPPTMHQPPPFFPPNMHPPNFAPPFGMPPPGYGGGFPGATQAANAPWGMPWNQHMHSIPVQEKPAKNLIIKPGVIDPAVIGRAAEWSEHRAPDG</sequence>
<dbReference type="SMART" id="SM00456">
    <property type="entry name" value="WW"/>
    <property type="match status" value="1"/>
</dbReference>
<gene>
    <name evidence="5" type="primary">LOC119643983</name>
</gene>
<dbReference type="PROSITE" id="PS01159">
    <property type="entry name" value="WW_DOMAIN_1"/>
    <property type="match status" value="1"/>
</dbReference>
<accession>A0A9C5ZN61</accession>
<evidence type="ECO:0000259" key="3">
    <source>
        <dbReference type="PROSITE" id="PS50020"/>
    </source>
</evidence>
<dbReference type="Pfam" id="PF00397">
    <property type="entry name" value="WW"/>
    <property type="match status" value="1"/>
</dbReference>
<organism evidence="4 5">
    <name type="scientific">Glossina fuscipes</name>
    <dbReference type="NCBI Taxonomy" id="7396"/>
    <lineage>
        <taxon>Eukaryota</taxon>
        <taxon>Metazoa</taxon>
        <taxon>Ecdysozoa</taxon>
        <taxon>Arthropoda</taxon>
        <taxon>Hexapoda</taxon>
        <taxon>Insecta</taxon>
        <taxon>Pterygota</taxon>
        <taxon>Neoptera</taxon>
        <taxon>Endopterygota</taxon>
        <taxon>Diptera</taxon>
        <taxon>Brachycera</taxon>
        <taxon>Muscomorpha</taxon>
        <taxon>Hippoboscoidea</taxon>
        <taxon>Glossinidae</taxon>
        <taxon>Glossina</taxon>
    </lineage>
</organism>
<feature type="domain" description="WW" evidence="3">
    <location>
        <begin position="120"/>
        <end position="147"/>
    </location>
</feature>
<dbReference type="GO" id="GO:0070063">
    <property type="term" value="F:RNA polymerase binding"/>
    <property type="evidence" value="ECO:0007669"/>
    <property type="project" value="InterPro"/>
</dbReference>
<dbReference type="GO" id="GO:0003712">
    <property type="term" value="F:transcription coregulator activity"/>
    <property type="evidence" value="ECO:0007669"/>
    <property type="project" value="TreeGrafter"/>
</dbReference>
<evidence type="ECO:0000256" key="1">
    <source>
        <dbReference type="ARBA" id="ARBA00022737"/>
    </source>
</evidence>
<dbReference type="InterPro" id="IPR045148">
    <property type="entry name" value="TCRG1-like"/>
</dbReference>
<dbReference type="PROSITE" id="PS50020">
    <property type="entry name" value="WW_DOMAIN_2"/>
    <property type="match status" value="1"/>
</dbReference>
<dbReference type="RefSeq" id="XP_037899425.1">
    <property type="nucleotide sequence ID" value="XM_038043497.1"/>
</dbReference>
<name>A0A9C5ZN61_9MUSC</name>
<keyword evidence="1" id="KW-0677">Repeat</keyword>
<dbReference type="GO" id="GO:0005634">
    <property type="term" value="C:nucleus"/>
    <property type="evidence" value="ECO:0007669"/>
    <property type="project" value="TreeGrafter"/>
</dbReference>
<feature type="compositionally biased region" description="Polar residues" evidence="2">
    <location>
        <begin position="178"/>
        <end position="191"/>
    </location>
</feature>
<feature type="region of interest" description="Disordered" evidence="2">
    <location>
        <begin position="163"/>
        <end position="273"/>
    </location>
</feature>
<dbReference type="InterPro" id="IPR036020">
    <property type="entry name" value="WW_dom_sf"/>
</dbReference>
<evidence type="ECO:0000313" key="4">
    <source>
        <dbReference type="Proteomes" id="UP000092443"/>
    </source>
</evidence>
<reference evidence="5" key="1">
    <citation type="submission" date="2025-08" db="UniProtKB">
        <authorList>
            <consortium name="RefSeq"/>
        </authorList>
    </citation>
    <scope>IDENTIFICATION</scope>
    <source>
        <tissue evidence="5">Whole body pupa</tissue>
    </source>
</reference>
<feature type="compositionally biased region" description="Polar residues" evidence="2">
    <location>
        <begin position="1"/>
        <end position="25"/>
    </location>
</feature>
<feature type="non-terminal residue" evidence="5">
    <location>
        <position position="341"/>
    </location>
</feature>
<dbReference type="AlphaFoldDB" id="A0A9C5ZN61"/>
<feature type="region of interest" description="Disordered" evidence="2">
    <location>
        <begin position="1"/>
        <end position="47"/>
    </location>
</feature>
<dbReference type="PANTHER" id="PTHR15377">
    <property type="entry name" value="TRANSCRIPTION ELONGATION REGULATOR 1"/>
    <property type="match status" value="1"/>
</dbReference>
<evidence type="ECO:0000256" key="2">
    <source>
        <dbReference type="SAM" id="MobiDB-lite"/>
    </source>
</evidence>
<feature type="compositionally biased region" description="Low complexity" evidence="2">
    <location>
        <begin position="165"/>
        <end position="177"/>
    </location>
</feature>
<dbReference type="PANTHER" id="PTHR15377:SF3">
    <property type="entry name" value="WW DOMAIN-CONTAINING PROTEIN"/>
    <property type="match status" value="1"/>
</dbReference>
<evidence type="ECO:0000313" key="5">
    <source>
        <dbReference type="RefSeq" id="XP_037899425.1"/>
    </source>
</evidence>
<feature type="compositionally biased region" description="Pro residues" evidence="2">
    <location>
        <begin position="214"/>
        <end position="237"/>
    </location>
</feature>
<protein>
    <submittedName>
        <fullName evidence="5">Transcription elongation regulator 1-like</fullName>
    </submittedName>
</protein>